<protein>
    <recommendedName>
        <fullName evidence="3">Dynein regulatory complex protein 9</fullName>
    </recommendedName>
    <alternativeName>
        <fullName evidence="9">IQ domain-containing protein G</fullName>
    </alternativeName>
</protein>
<keyword evidence="5" id="KW-0282">Flagellum</keyword>
<feature type="coiled-coil region" evidence="10">
    <location>
        <begin position="106"/>
        <end position="133"/>
    </location>
</feature>
<evidence type="ECO:0000256" key="7">
    <source>
        <dbReference type="ARBA" id="ARBA00023212"/>
    </source>
</evidence>
<evidence type="ECO:0000256" key="4">
    <source>
        <dbReference type="ARBA" id="ARBA00022490"/>
    </source>
</evidence>
<evidence type="ECO:0000256" key="5">
    <source>
        <dbReference type="ARBA" id="ARBA00022846"/>
    </source>
</evidence>
<feature type="compositionally biased region" description="Basic residues" evidence="11">
    <location>
        <begin position="220"/>
        <end position="233"/>
    </location>
</feature>
<name>A0A7N8WW04_9TELE</name>
<evidence type="ECO:0000256" key="8">
    <source>
        <dbReference type="ARBA" id="ARBA00023273"/>
    </source>
</evidence>
<reference evidence="12" key="2">
    <citation type="submission" date="2025-09" db="UniProtKB">
        <authorList>
            <consortium name="Ensembl"/>
        </authorList>
    </citation>
    <scope>IDENTIFICATION</scope>
</reference>
<evidence type="ECO:0000256" key="3">
    <source>
        <dbReference type="ARBA" id="ARBA00013738"/>
    </source>
</evidence>
<evidence type="ECO:0000313" key="13">
    <source>
        <dbReference type="Proteomes" id="UP000261640"/>
    </source>
</evidence>
<dbReference type="GO" id="GO:0044782">
    <property type="term" value="P:cilium organization"/>
    <property type="evidence" value="ECO:0007669"/>
    <property type="project" value="TreeGrafter"/>
</dbReference>
<keyword evidence="13" id="KW-1185">Reference proteome</keyword>
<comment type="subcellular location">
    <subcellularLocation>
        <location evidence="1">Cytoplasm</location>
        <location evidence="1">Cytoskeleton</location>
        <location evidence="1">Flagellum axoneme</location>
    </subcellularLocation>
</comment>
<keyword evidence="8" id="KW-0966">Cell projection</keyword>
<dbReference type="Gene3D" id="1.20.5.190">
    <property type="match status" value="1"/>
</dbReference>
<dbReference type="GO" id="GO:0005737">
    <property type="term" value="C:cytoplasm"/>
    <property type="evidence" value="ECO:0007669"/>
    <property type="project" value="TreeGrafter"/>
</dbReference>
<dbReference type="InterPro" id="IPR042618">
    <property type="entry name" value="IQCG"/>
</dbReference>
<dbReference type="CDD" id="cd23766">
    <property type="entry name" value="IQCG"/>
    <property type="match status" value="1"/>
</dbReference>
<keyword evidence="7" id="KW-0206">Cytoskeleton</keyword>
<dbReference type="GO" id="GO:0031514">
    <property type="term" value="C:motile cilium"/>
    <property type="evidence" value="ECO:0007669"/>
    <property type="project" value="TreeGrafter"/>
</dbReference>
<feature type="region of interest" description="Disordered" evidence="11">
    <location>
        <begin position="211"/>
        <end position="233"/>
    </location>
</feature>
<sequence length="233" mass="28316">MKDVVEKEEEKKKAGDMERQAKRELQLRKQMLQRQQETFQQKNEELKVLHQLAKDLNHQLNEQTAKTAHTKKTLEKDMELQLTQKESSQPEKLLKDQREKQRKEEVRVHEESKKFLQNQHEELQRQLLQWQQYTNQMLQEKVQQLNSVCCKRTVNADKLLEMRRKFREMEQVVMEDREEKEKLRKQQDEARAATKLQAWWRGCMVRRGLGMYKKTDESKKGKKKKEGKKKKKK</sequence>
<evidence type="ECO:0000313" key="12">
    <source>
        <dbReference type="Ensembl" id="ENSMAMP00000042023.1"/>
    </source>
</evidence>
<feature type="region of interest" description="Disordered" evidence="11">
    <location>
        <begin position="81"/>
        <end position="106"/>
    </location>
</feature>
<evidence type="ECO:0000256" key="6">
    <source>
        <dbReference type="ARBA" id="ARBA00023069"/>
    </source>
</evidence>
<dbReference type="AlphaFoldDB" id="A0A7N8WW04"/>
<dbReference type="Proteomes" id="UP000261640">
    <property type="component" value="Unplaced"/>
</dbReference>
<evidence type="ECO:0000256" key="1">
    <source>
        <dbReference type="ARBA" id="ARBA00004611"/>
    </source>
</evidence>
<keyword evidence="10" id="KW-0175">Coiled coil</keyword>
<evidence type="ECO:0000256" key="11">
    <source>
        <dbReference type="SAM" id="MobiDB-lite"/>
    </source>
</evidence>
<comment type="similarity">
    <text evidence="2">Belongs to the DRC9 family.</text>
</comment>
<dbReference type="GeneTree" id="ENSGT00940000171948"/>
<feature type="compositionally biased region" description="Basic and acidic residues" evidence="11">
    <location>
        <begin position="88"/>
        <end position="106"/>
    </location>
</feature>
<keyword evidence="4" id="KW-0963">Cytoplasm</keyword>
<feature type="region of interest" description="Disordered" evidence="11">
    <location>
        <begin position="1"/>
        <end position="23"/>
    </location>
</feature>
<dbReference type="SMART" id="SM00015">
    <property type="entry name" value="IQ"/>
    <property type="match status" value="1"/>
</dbReference>
<dbReference type="InParanoid" id="A0A7N8WW04"/>
<dbReference type="Pfam" id="PF00612">
    <property type="entry name" value="IQ"/>
    <property type="match status" value="1"/>
</dbReference>
<dbReference type="InterPro" id="IPR000048">
    <property type="entry name" value="IQ_motif_EF-hand-BS"/>
</dbReference>
<dbReference type="PROSITE" id="PS50096">
    <property type="entry name" value="IQ"/>
    <property type="match status" value="1"/>
</dbReference>
<dbReference type="PANTHER" id="PTHR14871">
    <property type="entry name" value="DYNEIN REGULATORY COMPLEX PROTEIN 9"/>
    <property type="match status" value="1"/>
</dbReference>
<feature type="coiled-coil region" evidence="10">
    <location>
        <begin position="166"/>
        <end position="193"/>
    </location>
</feature>
<dbReference type="PANTHER" id="PTHR14871:SF1">
    <property type="entry name" value="DYNEIN REGULATORY COMPLEX PROTEIN 9"/>
    <property type="match status" value="1"/>
</dbReference>
<reference evidence="12" key="1">
    <citation type="submission" date="2025-08" db="UniProtKB">
        <authorList>
            <consortium name="Ensembl"/>
        </authorList>
    </citation>
    <scope>IDENTIFICATION</scope>
</reference>
<evidence type="ECO:0000256" key="2">
    <source>
        <dbReference type="ARBA" id="ARBA00008222"/>
    </source>
</evidence>
<evidence type="ECO:0000256" key="9">
    <source>
        <dbReference type="ARBA" id="ARBA00032183"/>
    </source>
</evidence>
<keyword evidence="6" id="KW-0969">Cilium</keyword>
<organism evidence="12 13">
    <name type="scientific">Mastacembelus armatus</name>
    <name type="common">zig-zag eel</name>
    <dbReference type="NCBI Taxonomy" id="205130"/>
    <lineage>
        <taxon>Eukaryota</taxon>
        <taxon>Metazoa</taxon>
        <taxon>Chordata</taxon>
        <taxon>Craniata</taxon>
        <taxon>Vertebrata</taxon>
        <taxon>Euteleostomi</taxon>
        <taxon>Actinopterygii</taxon>
        <taxon>Neopterygii</taxon>
        <taxon>Teleostei</taxon>
        <taxon>Neoteleostei</taxon>
        <taxon>Acanthomorphata</taxon>
        <taxon>Anabantaria</taxon>
        <taxon>Synbranchiformes</taxon>
        <taxon>Mastacembelidae</taxon>
        <taxon>Mastacembelus</taxon>
    </lineage>
</organism>
<evidence type="ECO:0000256" key="10">
    <source>
        <dbReference type="SAM" id="Coils"/>
    </source>
</evidence>
<dbReference type="Ensembl" id="ENSMAMT00000054665.1">
    <property type="protein sequence ID" value="ENSMAMP00000042023.1"/>
    <property type="gene ID" value="ENSMAMG00000028643.1"/>
</dbReference>
<dbReference type="FunCoup" id="A0A7N8WW04">
    <property type="interactions" value="231"/>
</dbReference>
<accession>A0A7N8WW04</accession>
<proteinExistence type="inferred from homology"/>